<proteinExistence type="predicted"/>
<dbReference type="InterPro" id="IPR032675">
    <property type="entry name" value="LRR_dom_sf"/>
</dbReference>
<dbReference type="Proteomes" id="UP000481033">
    <property type="component" value="Unassembled WGS sequence"/>
</dbReference>
<comment type="caution">
    <text evidence="3">The sequence shown here is derived from an EMBL/GenBank/DDBJ whole genome shotgun (WGS) entry which is preliminary data.</text>
</comment>
<evidence type="ECO:0000313" key="3">
    <source>
        <dbReference type="EMBL" id="NEZ60297.1"/>
    </source>
</evidence>
<dbReference type="GO" id="GO:0005737">
    <property type="term" value="C:cytoplasm"/>
    <property type="evidence" value="ECO:0007669"/>
    <property type="project" value="TreeGrafter"/>
</dbReference>
<organism evidence="3 4">
    <name type="scientific">Adonisia turfae CCMR0081</name>
    <dbReference type="NCBI Taxonomy" id="2292702"/>
    <lineage>
        <taxon>Bacteria</taxon>
        <taxon>Bacillati</taxon>
        <taxon>Cyanobacteriota</taxon>
        <taxon>Adonisia</taxon>
        <taxon>Adonisia turfae</taxon>
    </lineage>
</organism>
<gene>
    <name evidence="3" type="ORF">DXZ20_32565</name>
</gene>
<dbReference type="PANTHER" id="PTHR48051">
    <property type="match status" value="1"/>
</dbReference>
<reference evidence="3 4" key="1">
    <citation type="journal article" date="2020" name="Microb. Ecol.">
        <title>Ecogenomics of the Marine Benthic Filamentous Cyanobacterium Adonisia.</title>
        <authorList>
            <person name="Walter J.M."/>
            <person name="Coutinho F.H."/>
            <person name="Leomil L."/>
            <person name="Hargreaves P.I."/>
            <person name="Campeao M.E."/>
            <person name="Vieira V.V."/>
            <person name="Silva B.S."/>
            <person name="Fistarol G.O."/>
            <person name="Salomon P.S."/>
            <person name="Sawabe T."/>
            <person name="Mino S."/>
            <person name="Hosokawa M."/>
            <person name="Miyashita H."/>
            <person name="Maruyama F."/>
            <person name="van Verk M.C."/>
            <person name="Dutilh B.E."/>
            <person name="Thompson C.C."/>
            <person name="Thompson F.L."/>
        </authorList>
    </citation>
    <scope>NUCLEOTIDE SEQUENCE [LARGE SCALE GENOMIC DNA]</scope>
    <source>
        <strain evidence="3 4">CCMR0081</strain>
    </source>
</reference>
<evidence type="ECO:0000313" key="4">
    <source>
        <dbReference type="Proteomes" id="UP000481033"/>
    </source>
</evidence>
<sequence length="68" mass="7672">MTELPPEIGQLTQLETLQWGWKLYEGQLIRTQLSALPPEIVQLTSLQTLDLSKNQLSALSMKMGCLPF</sequence>
<dbReference type="EMBL" id="QXHD01000004">
    <property type="protein sequence ID" value="NEZ60297.1"/>
    <property type="molecule type" value="Genomic_DNA"/>
</dbReference>
<dbReference type="SUPFAM" id="SSF52047">
    <property type="entry name" value="RNI-like"/>
    <property type="match status" value="1"/>
</dbReference>
<accession>A0A6M0RVL7</accession>
<keyword evidence="4" id="KW-1185">Reference proteome</keyword>
<evidence type="ECO:0000256" key="1">
    <source>
        <dbReference type="ARBA" id="ARBA00022614"/>
    </source>
</evidence>
<dbReference type="PROSITE" id="PS51450">
    <property type="entry name" value="LRR"/>
    <property type="match status" value="1"/>
</dbReference>
<dbReference type="AlphaFoldDB" id="A0A6M0RVL7"/>
<name>A0A6M0RVL7_9CYAN</name>
<protein>
    <submittedName>
        <fullName evidence="3">Uncharacterized protein</fullName>
    </submittedName>
</protein>
<keyword evidence="1" id="KW-0433">Leucine-rich repeat</keyword>
<dbReference type="Gene3D" id="3.80.10.10">
    <property type="entry name" value="Ribonuclease Inhibitor"/>
    <property type="match status" value="1"/>
</dbReference>
<dbReference type="InterPro" id="IPR001611">
    <property type="entry name" value="Leu-rich_rpt"/>
</dbReference>
<evidence type="ECO:0000256" key="2">
    <source>
        <dbReference type="ARBA" id="ARBA00022737"/>
    </source>
</evidence>
<keyword evidence="2" id="KW-0677">Repeat</keyword>
<dbReference type="InterPro" id="IPR050216">
    <property type="entry name" value="LRR_domain-containing"/>
</dbReference>
<dbReference type="PANTHER" id="PTHR48051:SF1">
    <property type="entry name" value="RAS SUPPRESSOR PROTEIN 1"/>
    <property type="match status" value="1"/>
</dbReference>